<proteinExistence type="predicted"/>
<dbReference type="AlphaFoldDB" id="A0A448WTK1"/>
<dbReference type="Proteomes" id="UP000784294">
    <property type="component" value="Unassembled WGS sequence"/>
</dbReference>
<accession>A0A448WTK1</accession>
<name>A0A448WTK1_9PLAT</name>
<evidence type="ECO:0000313" key="1">
    <source>
        <dbReference type="EMBL" id="VEL19955.1"/>
    </source>
</evidence>
<reference evidence="1" key="1">
    <citation type="submission" date="2018-11" db="EMBL/GenBank/DDBJ databases">
        <authorList>
            <consortium name="Pathogen Informatics"/>
        </authorList>
    </citation>
    <scope>NUCLEOTIDE SEQUENCE</scope>
</reference>
<protein>
    <submittedName>
        <fullName evidence="1">Uncharacterized protein</fullName>
    </submittedName>
</protein>
<organism evidence="1 2">
    <name type="scientific">Protopolystoma xenopodis</name>
    <dbReference type="NCBI Taxonomy" id="117903"/>
    <lineage>
        <taxon>Eukaryota</taxon>
        <taxon>Metazoa</taxon>
        <taxon>Spiralia</taxon>
        <taxon>Lophotrochozoa</taxon>
        <taxon>Platyhelminthes</taxon>
        <taxon>Monogenea</taxon>
        <taxon>Polyopisthocotylea</taxon>
        <taxon>Polystomatidea</taxon>
        <taxon>Polystomatidae</taxon>
        <taxon>Protopolystoma</taxon>
    </lineage>
</organism>
<evidence type="ECO:0000313" key="2">
    <source>
        <dbReference type="Proteomes" id="UP000784294"/>
    </source>
</evidence>
<dbReference type="EMBL" id="CAAALY010044054">
    <property type="protein sequence ID" value="VEL19955.1"/>
    <property type="molecule type" value="Genomic_DNA"/>
</dbReference>
<sequence length="137" mass="15433">MAGSGVPPSHLKRRVEGSVGGPRVYLEIEVRANKYQTLVEYTFSCHSTVSETTIDEKPLRNSLRRFAAAAGYPLVGCGSGRGAVSTRESQVYCNSERMKDDSATISRNAWADLEIQRRLHRKCSEHGRLFDHCKRYR</sequence>
<comment type="caution">
    <text evidence="1">The sequence shown here is derived from an EMBL/GenBank/DDBJ whole genome shotgun (WGS) entry which is preliminary data.</text>
</comment>
<keyword evidence="2" id="KW-1185">Reference proteome</keyword>
<gene>
    <name evidence="1" type="ORF">PXEA_LOCUS13395</name>
</gene>